<protein>
    <submittedName>
        <fullName evidence="1">Uncharacterized protein</fullName>
    </submittedName>
</protein>
<name>A0A2P2PAF5_RHIMU</name>
<dbReference type="AlphaFoldDB" id="A0A2P2PAF5"/>
<dbReference type="EMBL" id="GGEC01071250">
    <property type="protein sequence ID" value="MBX51734.1"/>
    <property type="molecule type" value="Transcribed_RNA"/>
</dbReference>
<proteinExistence type="predicted"/>
<accession>A0A2P2PAF5</accession>
<evidence type="ECO:0000313" key="1">
    <source>
        <dbReference type="EMBL" id="MBX51734.1"/>
    </source>
</evidence>
<sequence length="36" mass="4401">MSENHLPDTLNSKRFSKYEELKKFSEYPNLVFFYVV</sequence>
<reference evidence="1" key="1">
    <citation type="submission" date="2018-02" db="EMBL/GenBank/DDBJ databases">
        <title>Rhizophora mucronata_Transcriptome.</title>
        <authorList>
            <person name="Meera S.P."/>
            <person name="Sreeshan A."/>
            <person name="Augustine A."/>
        </authorList>
    </citation>
    <scope>NUCLEOTIDE SEQUENCE</scope>
    <source>
        <tissue evidence="1">Leaf</tissue>
    </source>
</reference>
<organism evidence="1">
    <name type="scientific">Rhizophora mucronata</name>
    <name type="common">Asiatic mangrove</name>
    <dbReference type="NCBI Taxonomy" id="61149"/>
    <lineage>
        <taxon>Eukaryota</taxon>
        <taxon>Viridiplantae</taxon>
        <taxon>Streptophyta</taxon>
        <taxon>Embryophyta</taxon>
        <taxon>Tracheophyta</taxon>
        <taxon>Spermatophyta</taxon>
        <taxon>Magnoliopsida</taxon>
        <taxon>eudicotyledons</taxon>
        <taxon>Gunneridae</taxon>
        <taxon>Pentapetalae</taxon>
        <taxon>rosids</taxon>
        <taxon>fabids</taxon>
        <taxon>Malpighiales</taxon>
        <taxon>Rhizophoraceae</taxon>
        <taxon>Rhizophora</taxon>
    </lineage>
</organism>